<dbReference type="Gene3D" id="2.60.40.10">
    <property type="entry name" value="Immunoglobulins"/>
    <property type="match status" value="2"/>
</dbReference>
<dbReference type="EMBL" id="CP080096">
    <property type="protein sequence ID" value="QYD71930.1"/>
    <property type="molecule type" value="Genomic_DNA"/>
</dbReference>
<dbReference type="InterPro" id="IPR006860">
    <property type="entry name" value="FecR"/>
</dbReference>
<dbReference type="Proteomes" id="UP000826462">
    <property type="component" value="Chromosome 2"/>
</dbReference>
<dbReference type="SUPFAM" id="SSF54106">
    <property type="entry name" value="LysM domain"/>
    <property type="match status" value="1"/>
</dbReference>
<dbReference type="RefSeq" id="WP_219801359.1">
    <property type="nucleotide sequence ID" value="NZ_CP080096.1"/>
</dbReference>
<dbReference type="PANTHER" id="PTHR38731">
    <property type="entry name" value="LIPL45-RELATED LIPOPROTEIN-RELATED"/>
    <property type="match status" value="1"/>
</dbReference>
<feature type="domain" description="LysM" evidence="1">
    <location>
        <begin position="63"/>
        <end position="110"/>
    </location>
</feature>
<evidence type="ECO:0000313" key="3">
    <source>
        <dbReference type="Proteomes" id="UP000826462"/>
    </source>
</evidence>
<name>A0ABX8UXH4_9BURK</name>
<organism evidence="2 3">
    <name type="scientific">Paraburkholderia edwinii</name>
    <dbReference type="NCBI Taxonomy" id="2861782"/>
    <lineage>
        <taxon>Bacteria</taxon>
        <taxon>Pseudomonadati</taxon>
        <taxon>Pseudomonadota</taxon>
        <taxon>Betaproteobacteria</taxon>
        <taxon>Burkholderiales</taxon>
        <taxon>Burkholderiaceae</taxon>
        <taxon>Paraburkholderia</taxon>
    </lineage>
</organism>
<dbReference type="Pfam" id="PF04773">
    <property type="entry name" value="FecR"/>
    <property type="match status" value="1"/>
</dbReference>
<reference evidence="2 3" key="1">
    <citation type="submission" date="2021-07" db="EMBL/GenBank/DDBJ databases">
        <title>Paraburkholderia edwinii protects Aspergillus sp. from phenazines by acting as a toxin sponge.</title>
        <authorList>
            <person name="Dahlstrom K.M."/>
            <person name="Newman D.K."/>
        </authorList>
    </citation>
    <scope>NUCLEOTIDE SEQUENCE [LARGE SCALE GENOMIC DNA]</scope>
    <source>
        <strain evidence="2 3">Pe01</strain>
    </source>
</reference>
<dbReference type="InterPro" id="IPR013783">
    <property type="entry name" value="Ig-like_fold"/>
</dbReference>
<protein>
    <submittedName>
        <fullName evidence="2">FecR domain-containing protein</fullName>
    </submittedName>
</protein>
<dbReference type="InterPro" id="IPR036779">
    <property type="entry name" value="LysM_dom_sf"/>
</dbReference>
<proteinExistence type="predicted"/>
<dbReference type="Gene3D" id="3.10.350.10">
    <property type="entry name" value="LysM domain"/>
    <property type="match status" value="1"/>
</dbReference>
<dbReference type="PROSITE" id="PS51782">
    <property type="entry name" value="LYSM"/>
    <property type="match status" value="1"/>
</dbReference>
<dbReference type="InterPro" id="IPR018392">
    <property type="entry name" value="LysM"/>
</dbReference>
<evidence type="ECO:0000313" key="2">
    <source>
        <dbReference type="EMBL" id="QYD71930.1"/>
    </source>
</evidence>
<dbReference type="Gene3D" id="2.60.120.1440">
    <property type="match status" value="1"/>
</dbReference>
<gene>
    <name evidence="2" type="ORF">KZJ38_33790</name>
</gene>
<keyword evidence="3" id="KW-1185">Reference proteome</keyword>
<dbReference type="PANTHER" id="PTHR38731:SF1">
    <property type="entry name" value="FECR PROTEIN DOMAIN-CONTAINING PROTEIN"/>
    <property type="match status" value="1"/>
</dbReference>
<dbReference type="Pfam" id="PF01476">
    <property type="entry name" value="LysM"/>
    <property type="match status" value="1"/>
</dbReference>
<accession>A0ABX8UXH4</accession>
<dbReference type="PIRSF" id="PIRSF029644">
    <property type="entry name" value="UCP029644"/>
    <property type="match status" value="1"/>
</dbReference>
<dbReference type="CDD" id="cd00118">
    <property type="entry name" value="LysM"/>
    <property type="match status" value="1"/>
</dbReference>
<evidence type="ECO:0000259" key="1">
    <source>
        <dbReference type="PROSITE" id="PS51782"/>
    </source>
</evidence>
<dbReference type="InterPro" id="IPR016930">
    <property type="entry name" value="UCP029644"/>
</dbReference>
<dbReference type="SMART" id="SM00257">
    <property type="entry name" value="LysM"/>
    <property type="match status" value="1"/>
</dbReference>
<sequence length="489" mass="53421">MKLPPLAITPAHAALLLNRCTPVDVFVPFAFCRTSLCLAAALGLLSGPASAQDAGTRTASATVTYVTQSGDSLYDIASRYLRDPRDWAALRSLNRVKASRRLQPGIELRLPVALLKKEPQSARIVATNGPAEHAYRENVFTPVSVGMTLGEGDRLRTGNNGFVTLELEDGSHLSLPQDSLIEIGTLRRTALTGAKDRVILLRRGEVDSEVTHATQPADRFQIRSPSVVAGVRGTRFRVNYDNDNRSTAVEVLDGAVGVDAALALGGNIAPPGQPLQASAQLIRAKFGNVTDASGRVGVPVELLASPELANPGKVQDGKDVAFDLLPDLLPSGGARAYRVQIARDADLLDLMRDQRVRVPHTTFSDVPDGTYFVRVSAIDENGLEGLPQIYAFERRRLGITTSARRLGSREFEFRWLADRAHVATRYRFVLASTPDLRNPIVDRTDLKNAEIVVSDLQPGLYYWTIVVEQFENGRFYQKSSAIRSFQLAR</sequence>